<dbReference type="InterPro" id="IPR010987">
    <property type="entry name" value="Glutathione-S-Trfase_C-like"/>
</dbReference>
<dbReference type="AlphaFoldDB" id="A0A9P4TPQ5"/>
<dbReference type="PROSITE" id="PS50404">
    <property type="entry name" value="GST_NTER"/>
    <property type="match status" value="1"/>
</dbReference>
<dbReference type="SFLD" id="SFLDG00358">
    <property type="entry name" value="Main_(cytGST)"/>
    <property type="match status" value="1"/>
</dbReference>
<dbReference type="PROSITE" id="PS50405">
    <property type="entry name" value="GST_CTER"/>
    <property type="match status" value="1"/>
</dbReference>
<organism evidence="4 5">
    <name type="scientific">Curvularia kusanoi</name>
    <name type="common">Cochliobolus kusanoi</name>
    <dbReference type="NCBI Taxonomy" id="90978"/>
    <lineage>
        <taxon>Eukaryota</taxon>
        <taxon>Fungi</taxon>
        <taxon>Dikarya</taxon>
        <taxon>Ascomycota</taxon>
        <taxon>Pezizomycotina</taxon>
        <taxon>Dothideomycetes</taxon>
        <taxon>Pleosporomycetidae</taxon>
        <taxon>Pleosporales</taxon>
        <taxon>Pleosporineae</taxon>
        <taxon>Pleosporaceae</taxon>
        <taxon>Curvularia</taxon>
    </lineage>
</organism>
<feature type="domain" description="GST C-terminal" evidence="3">
    <location>
        <begin position="105"/>
        <end position="229"/>
    </location>
</feature>
<dbReference type="SUPFAM" id="SSF52833">
    <property type="entry name" value="Thioredoxin-like"/>
    <property type="match status" value="1"/>
</dbReference>
<dbReference type="PANTHER" id="PTHR44051:SF14">
    <property type="entry name" value="GLUTATHIONE S-TRANSFERASE II"/>
    <property type="match status" value="1"/>
</dbReference>
<reference evidence="4" key="1">
    <citation type="submission" date="2019-04" db="EMBL/GenBank/DDBJ databases">
        <title>Sequencing of skin fungus with MAO and IRED activity.</title>
        <authorList>
            <person name="Marsaioli A.J."/>
            <person name="Bonatto J.M.C."/>
            <person name="Reis Junior O."/>
        </authorList>
    </citation>
    <scope>NUCLEOTIDE SEQUENCE</scope>
    <source>
        <strain evidence="4">30M1</strain>
    </source>
</reference>
<evidence type="ECO:0000259" key="3">
    <source>
        <dbReference type="PROSITE" id="PS50405"/>
    </source>
</evidence>
<sequence>MSNLKPLLLHAHATGPNPIKVAIALELLSIAYTVKMWDFGDDPNKGVKGAAFLKINENGRVPALEDPNTGVVSWESGACVNYLRRQYDADGKKLGPHGKDGGAPGLQDVVDFEKWEYFLLTTLGPMTGQANWYRHYNPTKNEDALNRYVEQTDRCYSVLEGQLQKTGGESVLPGGITAVDAHYEPWVRQHAYAQIPIDKYPNLSKWLEKMKSLDAVKRAYEKIQQAPKPGES</sequence>
<comment type="similarity">
    <text evidence="1">Belongs to the GST superfamily.</text>
</comment>
<dbReference type="Pfam" id="PF00043">
    <property type="entry name" value="GST_C"/>
    <property type="match status" value="1"/>
</dbReference>
<evidence type="ECO:0000313" key="4">
    <source>
        <dbReference type="EMBL" id="KAF3009961.1"/>
    </source>
</evidence>
<evidence type="ECO:0000259" key="2">
    <source>
        <dbReference type="PROSITE" id="PS50404"/>
    </source>
</evidence>
<dbReference type="OrthoDB" id="422574at2759"/>
<evidence type="ECO:0008006" key="6">
    <source>
        <dbReference type="Google" id="ProtNLM"/>
    </source>
</evidence>
<dbReference type="InterPro" id="IPR036249">
    <property type="entry name" value="Thioredoxin-like_sf"/>
</dbReference>
<dbReference type="PANTHER" id="PTHR44051">
    <property type="entry name" value="GLUTATHIONE S-TRANSFERASE-RELATED"/>
    <property type="match status" value="1"/>
</dbReference>
<dbReference type="InterPro" id="IPR040079">
    <property type="entry name" value="Glutathione_S-Trfase"/>
</dbReference>
<dbReference type="InterPro" id="IPR004046">
    <property type="entry name" value="GST_C"/>
</dbReference>
<dbReference type="Proteomes" id="UP000801428">
    <property type="component" value="Unassembled WGS sequence"/>
</dbReference>
<proteinExistence type="inferred from homology"/>
<dbReference type="EMBL" id="SWKU01000002">
    <property type="protein sequence ID" value="KAF3009961.1"/>
    <property type="molecule type" value="Genomic_DNA"/>
</dbReference>
<comment type="caution">
    <text evidence="4">The sequence shown here is derived from an EMBL/GenBank/DDBJ whole genome shotgun (WGS) entry which is preliminary data.</text>
</comment>
<gene>
    <name evidence="4" type="ORF">E8E13_011221</name>
</gene>
<feature type="domain" description="GST N-terminal" evidence="2">
    <location>
        <begin position="5"/>
        <end position="91"/>
    </location>
</feature>
<keyword evidence="5" id="KW-1185">Reference proteome</keyword>
<dbReference type="Gene3D" id="1.20.1050.130">
    <property type="match status" value="1"/>
</dbReference>
<dbReference type="SUPFAM" id="SSF47616">
    <property type="entry name" value="GST C-terminal domain-like"/>
    <property type="match status" value="1"/>
</dbReference>
<dbReference type="SFLD" id="SFLDS00019">
    <property type="entry name" value="Glutathione_Transferase_(cytos"/>
    <property type="match status" value="1"/>
</dbReference>
<evidence type="ECO:0000256" key="1">
    <source>
        <dbReference type="ARBA" id="ARBA00007409"/>
    </source>
</evidence>
<evidence type="ECO:0000313" key="5">
    <source>
        <dbReference type="Proteomes" id="UP000801428"/>
    </source>
</evidence>
<protein>
    <recommendedName>
        <fullName evidence="6">Glutathione S-transferase</fullName>
    </recommendedName>
</protein>
<accession>A0A9P4TPQ5</accession>
<dbReference type="InterPro" id="IPR004045">
    <property type="entry name" value="Glutathione_S-Trfase_N"/>
</dbReference>
<name>A0A9P4TPQ5_CURKU</name>
<dbReference type="InterPro" id="IPR036282">
    <property type="entry name" value="Glutathione-S-Trfase_C_sf"/>
</dbReference>
<dbReference type="Pfam" id="PF13409">
    <property type="entry name" value="GST_N_2"/>
    <property type="match status" value="1"/>
</dbReference>